<evidence type="ECO:0008006" key="3">
    <source>
        <dbReference type="Google" id="ProtNLM"/>
    </source>
</evidence>
<evidence type="ECO:0000313" key="2">
    <source>
        <dbReference type="Proteomes" id="UP000018211"/>
    </source>
</evidence>
<dbReference type="SUPFAM" id="SSF46785">
    <property type="entry name" value="Winged helix' DNA-binding domain"/>
    <property type="match status" value="1"/>
</dbReference>
<gene>
    <name evidence="1" type="ORF">VIBNISOn1_1480004</name>
</gene>
<proteinExistence type="predicted"/>
<name>A0AAV2VM26_9VIBR</name>
<dbReference type="EMBL" id="CAOF01000055">
    <property type="protein sequence ID" value="CCO45430.1"/>
    <property type="molecule type" value="Genomic_DNA"/>
</dbReference>
<accession>A0AAV2VM26</accession>
<organism evidence="1 2">
    <name type="scientific">Vibrio nigripulchritudo SOn1</name>
    <dbReference type="NCBI Taxonomy" id="1238450"/>
    <lineage>
        <taxon>Bacteria</taxon>
        <taxon>Pseudomonadati</taxon>
        <taxon>Pseudomonadota</taxon>
        <taxon>Gammaproteobacteria</taxon>
        <taxon>Vibrionales</taxon>
        <taxon>Vibrionaceae</taxon>
        <taxon>Vibrio</taxon>
    </lineage>
</organism>
<protein>
    <recommendedName>
        <fullName evidence="3">MarR family transcriptional regulator</fullName>
    </recommendedName>
</protein>
<dbReference type="RefSeq" id="WP_022610899.1">
    <property type="nucleotide sequence ID" value="NZ_LK391965.1"/>
</dbReference>
<dbReference type="InterPro" id="IPR036388">
    <property type="entry name" value="WH-like_DNA-bd_sf"/>
</dbReference>
<dbReference type="AlphaFoldDB" id="A0AAV2VM26"/>
<dbReference type="Gene3D" id="1.10.10.10">
    <property type="entry name" value="Winged helix-like DNA-binding domain superfamily/Winged helix DNA-binding domain"/>
    <property type="match status" value="1"/>
</dbReference>
<dbReference type="InterPro" id="IPR036390">
    <property type="entry name" value="WH_DNA-bd_sf"/>
</dbReference>
<reference evidence="1 2" key="1">
    <citation type="journal article" date="2013" name="ISME J.">
        <title>Comparative genomics of pathogenic lineages of Vibrio nigripulchritudo identifies virulence-associated traits.</title>
        <authorList>
            <person name="Goudenege D."/>
            <person name="Labreuche Y."/>
            <person name="Krin E."/>
            <person name="Ansquer D."/>
            <person name="Mangenot S."/>
            <person name="Calteau A."/>
            <person name="Medigue C."/>
            <person name="Mazel D."/>
            <person name="Polz M.F."/>
            <person name="Le Roux F."/>
        </authorList>
    </citation>
    <scope>NUCLEOTIDE SEQUENCE [LARGE SCALE GENOMIC DNA]</scope>
    <source>
        <strain evidence="1 2">SOn1</strain>
    </source>
</reference>
<evidence type="ECO:0000313" key="1">
    <source>
        <dbReference type="EMBL" id="CCO45430.1"/>
    </source>
</evidence>
<sequence>MTKEIRNRLRENHKPIYAILWLLEKTGGKEKAVPSTTLADLIERSAMTCEIHKKNYNRTCRTLVEHGMLIRTRDDSTGRLSFNLTDKSREIADKCFEDVFKMSLQQFLSKS</sequence>
<comment type="caution">
    <text evidence="1">The sequence shown here is derived from an EMBL/GenBank/DDBJ whole genome shotgun (WGS) entry which is preliminary data.</text>
</comment>
<dbReference type="Proteomes" id="UP000018211">
    <property type="component" value="Unassembled WGS sequence"/>
</dbReference>